<dbReference type="Proteomes" id="UP000003861">
    <property type="component" value="Unassembled WGS sequence"/>
</dbReference>
<keyword evidence="2" id="KW-1133">Transmembrane helix</keyword>
<keyword evidence="2" id="KW-0472">Membrane</keyword>
<dbReference type="EMBL" id="AFNT02000037">
    <property type="protein sequence ID" value="ERJ05317.1"/>
    <property type="molecule type" value="Genomic_DNA"/>
</dbReference>
<dbReference type="AlphaFoldDB" id="U2DH39"/>
<evidence type="ECO:0000313" key="5">
    <source>
        <dbReference type="Proteomes" id="UP000003861"/>
    </source>
</evidence>
<reference evidence="4 5" key="1">
    <citation type="journal article" date="2011" name="J. Bacteriol.">
        <title>Genome sequence of Halorhabdus tiamatea, the first archaeon isolated from a deep-sea anoxic brine lake.</title>
        <authorList>
            <person name="Antunes A."/>
            <person name="Alam I."/>
            <person name="Bajic V.B."/>
            <person name="Stingl U."/>
        </authorList>
    </citation>
    <scope>NUCLEOTIDE SEQUENCE [LARGE SCALE GENOMIC DNA]</scope>
    <source>
        <strain evidence="4 5">SARL4B</strain>
    </source>
</reference>
<gene>
    <name evidence="4" type="ORF">HLRTI_002706</name>
</gene>
<name>U2DH39_9EURY</name>
<evidence type="ECO:0000313" key="4">
    <source>
        <dbReference type="EMBL" id="ERJ05317.1"/>
    </source>
</evidence>
<evidence type="ECO:0000259" key="3">
    <source>
        <dbReference type="Pfam" id="PF09851"/>
    </source>
</evidence>
<dbReference type="GeneID" id="71203489"/>
<comment type="caution">
    <text evidence="4">The sequence shown here is derived from an EMBL/GenBank/DDBJ whole genome shotgun (WGS) entry which is preliminary data.</text>
</comment>
<evidence type="ECO:0000256" key="1">
    <source>
        <dbReference type="SAM" id="MobiDB-lite"/>
    </source>
</evidence>
<reference evidence="4 5" key="2">
    <citation type="journal article" date="2013" name="PLoS ONE">
        <title>INDIGO - INtegrated Data Warehouse of MIcrobial GenOmes with Examples from the Red Sea Extremophiles.</title>
        <authorList>
            <person name="Alam I."/>
            <person name="Antunes A."/>
            <person name="Kamau A.A."/>
            <person name="Ba Alawi W."/>
            <person name="Kalkatawi M."/>
            <person name="Stingl U."/>
            <person name="Bajic V.B."/>
        </authorList>
    </citation>
    <scope>NUCLEOTIDE SEQUENCE [LARGE SCALE GENOMIC DNA]</scope>
    <source>
        <strain evidence="4 5">SARL4B</strain>
    </source>
</reference>
<evidence type="ECO:0000256" key="2">
    <source>
        <dbReference type="SAM" id="Phobius"/>
    </source>
</evidence>
<sequence length="146" mass="15437">MLSEQTRSDDGPDQPAQNVESVHWRADKGRVRHGIARVGVLGVALLATVGTASAQHGSGMMGGGGYGGFGIPGFGLVFWVLLGLGIVGLFAYARGGRPSRPDTAAGTTTGPGHTDRALETLRERYASGELTDEEFENRRAELERSR</sequence>
<protein>
    <submittedName>
        <fullName evidence="4">Short domain protein</fullName>
    </submittedName>
</protein>
<dbReference type="Pfam" id="PF09851">
    <property type="entry name" value="SHOCT"/>
    <property type="match status" value="1"/>
</dbReference>
<accession>U2DH39</accession>
<feature type="transmembrane region" description="Helical" evidence="2">
    <location>
        <begin position="74"/>
        <end position="93"/>
    </location>
</feature>
<organism evidence="4 5">
    <name type="scientific">Halorhabdus tiamatea SARL4B</name>
    <dbReference type="NCBI Taxonomy" id="1033806"/>
    <lineage>
        <taxon>Archaea</taxon>
        <taxon>Methanobacteriati</taxon>
        <taxon>Methanobacteriota</taxon>
        <taxon>Stenosarchaea group</taxon>
        <taxon>Halobacteria</taxon>
        <taxon>Halobacteriales</taxon>
        <taxon>Haloarculaceae</taxon>
        <taxon>Halorhabdus</taxon>
    </lineage>
</organism>
<dbReference type="InterPro" id="IPR018649">
    <property type="entry name" value="SHOCT"/>
</dbReference>
<dbReference type="RefSeq" id="WP_008527184.1">
    <property type="nucleotide sequence ID" value="NC_021921.1"/>
</dbReference>
<keyword evidence="2" id="KW-0812">Transmembrane</keyword>
<feature type="transmembrane region" description="Helical" evidence="2">
    <location>
        <begin position="34"/>
        <end position="54"/>
    </location>
</feature>
<dbReference type="eggNOG" id="arCOG03909">
    <property type="taxonomic scope" value="Archaea"/>
</dbReference>
<feature type="region of interest" description="Disordered" evidence="1">
    <location>
        <begin position="95"/>
        <end position="117"/>
    </location>
</feature>
<feature type="compositionally biased region" description="Low complexity" evidence="1">
    <location>
        <begin position="101"/>
        <end position="112"/>
    </location>
</feature>
<feature type="domain" description="SHOCT" evidence="3">
    <location>
        <begin position="117"/>
        <end position="142"/>
    </location>
</feature>
<proteinExistence type="predicted"/>